<dbReference type="SUPFAM" id="SSF53335">
    <property type="entry name" value="S-adenosyl-L-methionine-dependent methyltransferases"/>
    <property type="match status" value="1"/>
</dbReference>
<sequence>MRTITFFFFKPLIIVHFPMYCPLCKSANAPSHYHSDKKRDYLQCNQCKLVYVSPEFLPSKEVEKQEYDLHENSFEDEGYRKFLGKVLTPLTPFIKDMKFGELRGLDFGCGPAPVLASMLEEEGVRMNMYDPFYAHNLSVLEQSYDVVTCTEAIEHFHAPHVEWALFNKLVASGGVLAIMTKRVLDKARFANWHYKNDVTHVSFFSEATFQYLAQRDGYDVTFPASDVVLLRKL</sequence>
<keyword evidence="1" id="KW-0808">Transferase</keyword>
<dbReference type="GO" id="GO:0032259">
    <property type="term" value="P:methylation"/>
    <property type="evidence" value="ECO:0007669"/>
    <property type="project" value="UniProtKB-KW"/>
</dbReference>
<keyword evidence="1" id="KW-0489">Methyltransferase</keyword>
<protein>
    <submittedName>
        <fullName evidence="1">Methyltransferase-like protein</fullName>
    </submittedName>
</protein>
<accession>A0AB32ZT96</accession>
<reference evidence="2" key="1">
    <citation type="journal article" date="2012" name="Sci. Rep.">
        <title>Genomes of surface isolates of Alteromonas macleodii: the life of a widespread marine opportunistic copiotroph.</title>
        <authorList>
            <person name="Lopez-Perez M."/>
            <person name="Gonzaga A."/>
            <person name="Martin-Cuadrado A.B."/>
            <person name="Onyshchenko O."/>
            <person name="Ghavidel A."/>
            <person name="Ghai R."/>
            <person name="Rodriguez-Valera F."/>
        </authorList>
    </citation>
    <scope>NUCLEOTIDE SEQUENCE [LARGE SCALE GENOMIC DNA]</scope>
    <source>
        <strain evidence="2">English Channel 673</strain>
    </source>
</reference>
<dbReference type="Gene3D" id="3.40.50.150">
    <property type="entry name" value="Vaccinia Virus protein VP39"/>
    <property type="match status" value="1"/>
</dbReference>
<name>A0AB32ZT96_ALTME</name>
<evidence type="ECO:0000313" key="1">
    <source>
        <dbReference type="EMBL" id="AFT72719.1"/>
    </source>
</evidence>
<dbReference type="EMBL" id="CP003844">
    <property type="protein sequence ID" value="AFT72719.1"/>
    <property type="molecule type" value="Genomic_DNA"/>
</dbReference>
<evidence type="ECO:0000313" key="2">
    <source>
        <dbReference type="Proteomes" id="UP000006296"/>
    </source>
</evidence>
<dbReference type="Pfam" id="PF13489">
    <property type="entry name" value="Methyltransf_23"/>
    <property type="match status" value="1"/>
</dbReference>
<dbReference type="RefSeq" id="WP_014975248.1">
    <property type="nucleotide sequence ID" value="NC_018678.1"/>
</dbReference>
<proteinExistence type="predicted"/>
<dbReference type="InterPro" id="IPR029063">
    <property type="entry name" value="SAM-dependent_MTases_sf"/>
</dbReference>
<organism evidence="1 2">
    <name type="scientific">Alteromonas macleodii (strain English Channel 673)</name>
    <dbReference type="NCBI Taxonomy" id="1004788"/>
    <lineage>
        <taxon>Bacteria</taxon>
        <taxon>Pseudomonadati</taxon>
        <taxon>Pseudomonadota</taxon>
        <taxon>Gammaproteobacteria</taxon>
        <taxon>Alteromonadales</taxon>
        <taxon>Alteromonadaceae</taxon>
        <taxon>Alteromonas/Salinimonas group</taxon>
        <taxon>Alteromonas</taxon>
    </lineage>
</organism>
<dbReference type="KEGG" id="amg:AMEC673_00065"/>
<dbReference type="AlphaFoldDB" id="A0AB32ZT96"/>
<dbReference type="GO" id="GO:0008168">
    <property type="term" value="F:methyltransferase activity"/>
    <property type="evidence" value="ECO:0007669"/>
    <property type="project" value="UniProtKB-KW"/>
</dbReference>
<gene>
    <name evidence="1" type="ordered locus">AMEC673_00065</name>
</gene>
<dbReference type="Proteomes" id="UP000006296">
    <property type="component" value="Chromosome"/>
</dbReference>